<dbReference type="Proteomes" id="UP001519921">
    <property type="component" value="Unassembled WGS sequence"/>
</dbReference>
<reference evidence="1 2" key="1">
    <citation type="submission" date="2021-07" db="EMBL/GenBank/DDBJ databases">
        <title>Clostridium weizhouense sp. nov., an anaerobic bacterium isolated from activated sludge of Petroleum wastewater.</title>
        <authorList>
            <person name="Li Q."/>
        </authorList>
    </citation>
    <scope>NUCLEOTIDE SEQUENCE [LARGE SCALE GENOMIC DNA]</scope>
    <source>
        <strain evidence="1 2">YB-6</strain>
    </source>
</reference>
<proteinExistence type="predicted"/>
<dbReference type="EMBL" id="JAHXPT010000024">
    <property type="protein sequence ID" value="MBW6411918.1"/>
    <property type="molecule type" value="Genomic_DNA"/>
</dbReference>
<evidence type="ECO:0000313" key="1">
    <source>
        <dbReference type="EMBL" id="MBW6411918.1"/>
    </source>
</evidence>
<sequence length="178" mass="21205">MFLINYEILDEEKNRILNLNNIIEFEDDVNTVMGQIQLIFNNTKEGFVDKDIPFSGEFLITWFKRLNDAIIQLKESSFVAIEQPDSDNIWLEFELNNNEVLISQIKAEKEMHIDKFVVNLPKKRNELFWCESIPKDKLFNTILATTRKFMRDILAINQLLYESKEFKELEDKYMKAKI</sequence>
<accession>A0ABS7ATD5</accession>
<comment type="caution">
    <text evidence="1">The sequence shown here is derived from an EMBL/GenBank/DDBJ whole genome shotgun (WGS) entry which is preliminary data.</text>
</comment>
<protein>
    <submittedName>
        <fullName evidence="1">Uncharacterized protein</fullName>
    </submittedName>
</protein>
<keyword evidence="2" id="KW-1185">Reference proteome</keyword>
<name>A0ABS7ATD5_9CLOT</name>
<dbReference type="RefSeq" id="WP_219781383.1">
    <property type="nucleotide sequence ID" value="NZ_JAHXPT010000024.1"/>
</dbReference>
<organism evidence="1 2">
    <name type="scientific">Clostridium weizhouense</name>
    <dbReference type="NCBI Taxonomy" id="2859781"/>
    <lineage>
        <taxon>Bacteria</taxon>
        <taxon>Bacillati</taxon>
        <taxon>Bacillota</taxon>
        <taxon>Clostridia</taxon>
        <taxon>Eubacteriales</taxon>
        <taxon>Clostridiaceae</taxon>
        <taxon>Clostridium</taxon>
    </lineage>
</organism>
<gene>
    <name evidence="1" type="ORF">KYD98_17715</name>
</gene>
<evidence type="ECO:0000313" key="2">
    <source>
        <dbReference type="Proteomes" id="UP001519921"/>
    </source>
</evidence>